<gene>
    <name evidence="2" type="ORF">ACH24_01350</name>
</gene>
<evidence type="ECO:0000313" key="3">
    <source>
        <dbReference type="Proteomes" id="UP000242800"/>
    </source>
</evidence>
<dbReference type="Proteomes" id="UP000242800">
    <property type="component" value="Chromosome"/>
</dbReference>
<keyword evidence="1" id="KW-1133">Transmembrane helix</keyword>
<dbReference type="KEGG" id="fper:ACH24_01350"/>
<organism evidence="2 3">
    <name type="scientific">Francisella persica ATCC VR-331</name>
    <dbReference type="NCBI Taxonomy" id="1086726"/>
    <lineage>
        <taxon>Bacteria</taxon>
        <taxon>Pseudomonadati</taxon>
        <taxon>Pseudomonadota</taxon>
        <taxon>Gammaproteobacteria</taxon>
        <taxon>Thiotrichales</taxon>
        <taxon>Francisellaceae</taxon>
        <taxon>Francisella</taxon>
    </lineage>
</organism>
<keyword evidence="1" id="KW-0472">Membrane</keyword>
<sequence length="1094" mass="127303">MNFIKNNQIIVISIVIITLILLVFGAFIINKWHNLSKSSNKKSLSDIIKQAKTLIKSHKIKNKLSELYIFYGDYSAARDYIIKLKPESKVIDNDELPLIAIDSNNTSVIFANDNTQSLKKLKKKLHLHFYKLNFCFDIANPHTYEDNKVMETYKDLAKLRLKTLIVSFYSNSNAENIESFNKSIGKKSIFKLTKDENANKKVDQIILYKILYSKDSVSNKYFNVRTLNQIRKCLKVIYSEFSNIDKEIFFNFSINKPDNITAKTEAIFFSTSPKGITINFISLLFSLIFIINIFQQIDLKQKISLKNLKDLPNNSTDEILQEFKNKINDALLLEGIYPKNIKYHYIYEQYANNLLKNVILPKYSGTDDLLLVTSFLIFFEYMNNHYTFPELDSMLKVISSLTNLSESQLEIVLKYTSSKVKIETMQLVLNIANRLYNNHLIIVGADSDGYLSTQGFNTEYLGISSIQRAKIINYIYTKYLYRCTIDNAIYTLKHNYIIPIEINKIFSLYEEQIGILSKKLCNSSYIKSLTKPVSLIFNQKETSKKFESFSDMLDHITYLIKFLEKNAEGVSNENKEQYQSITISLINYVLNNVINSTYNNKELPLTSPVSKKLYMEFNPNFYSKRILISPIYSKKYIKDNIDPINNKFNRLIENLKNNYNIEPDFMIAIYKSSINNYNSKYIQAYTQMISELNSDTEFNKNITSKNSLNLYLLAMSSKDSSFNSLIDFYAANTNLVINEEVDSKSNKIINVQQFYKKTDNSIVKQDSKQQYDVSLWSPIDNYFKESDDYLESNSYTEYKNIFKELDNLIREQGYTNTYKDIKQGFKPLQKVYSDLSAINDPNNNNLYILLKKHLDVAIDTIRAITIQDAITNLDNTVNLEYELINSQFPFNKNSDKVVSNQLITKDFDNNGYIYSNFVKYLEPLLTYNYETNKWESQDLTTPEQQDYLIKFNKVYALNKLLWDDKRNPKPIEFDLTPIANKDNDYNFFSIILDKENFVNSLNIEYSESTKILYNWNLTEPTTITIKFDDGSTDQISYQGKWSILKAIKDGDCSQDNICTWKIKHKGKIYSVSFKVESKILGILGWKKQGGANVQ</sequence>
<name>A0AAC9EU46_9GAMM</name>
<keyword evidence="1" id="KW-0812">Transmembrane</keyword>
<feature type="transmembrane region" description="Helical" evidence="1">
    <location>
        <begin position="276"/>
        <end position="294"/>
    </location>
</feature>
<reference evidence="2 3" key="1">
    <citation type="journal article" date="2016" name="Int. J. Syst. Evol. Microbiol.">
        <title>Reclassification of Wolbachia persica as Francisella persica comb. nov. and emended description of the family Francisellaceae.</title>
        <authorList>
            <person name="Larson M.A."/>
            <person name="Nalbantoglu U."/>
            <person name="Sayood K."/>
            <person name="Zentz E.B."/>
            <person name="Cer R.Z."/>
            <person name="Iwen P.C."/>
            <person name="Francesconi S.C."/>
            <person name="Bishop-Lilly K.A."/>
            <person name="Mokashi V.P."/>
            <person name="Sjostedt A."/>
            <person name="Hinrichs S.H."/>
        </authorList>
    </citation>
    <scope>NUCLEOTIDE SEQUENCE [LARGE SCALE GENOMIC DNA]</scope>
    <source>
        <strain evidence="2 3">FSC845</strain>
    </source>
</reference>
<evidence type="ECO:0000313" key="2">
    <source>
        <dbReference type="EMBL" id="ALB01440.1"/>
    </source>
</evidence>
<evidence type="ECO:0000256" key="1">
    <source>
        <dbReference type="SAM" id="Phobius"/>
    </source>
</evidence>
<dbReference type="RefSeq" id="WP_064460854.1">
    <property type="nucleotide sequence ID" value="NZ_CP012505.1"/>
</dbReference>
<keyword evidence="3" id="KW-1185">Reference proteome</keyword>
<proteinExistence type="predicted"/>
<protein>
    <submittedName>
        <fullName evidence="2">Ribosomal L29e protein family</fullName>
    </submittedName>
</protein>
<dbReference type="AlphaFoldDB" id="A0AAC9EU46"/>
<dbReference type="EMBL" id="CP012505">
    <property type="protein sequence ID" value="ALB01440.1"/>
    <property type="molecule type" value="Genomic_DNA"/>
</dbReference>
<accession>A0AAC9EU46</accession>
<feature type="transmembrane region" description="Helical" evidence="1">
    <location>
        <begin position="6"/>
        <end position="29"/>
    </location>
</feature>